<dbReference type="AlphaFoldDB" id="A0A2P2IJ32"/>
<dbReference type="EMBL" id="GGEC01000714">
    <property type="protein sequence ID" value="MBW81197.1"/>
    <property type="molecule type" value="Transcribed_RNA"/>
</dbReference>
<name>A0A2P2IJ32_RHIMU</name>
<evidence type="ECO:0000313" key="1">
    <source>
        <dbReference type="EMBL" id="MBW81197.1"/>
    </source>
</evidence>
<protein>
    <submittedName>
        <fullName evidence="1">Uncharacterized protein</fullName>
    </submittedName>
</protein>
<proteinExistence type="predicted"/>
<reference evidence="1" key="1">
    <citation type="submission" date="2018-02" db="EMBL/GenBank/DDBJ databases">
        <title>Rhizophora mucronata_Transcriptome.</title>
        <authorList>
            <person name="Meera S.P."/>
            <person name="Sreeshan A."/>
            <person name="Augustine A."/>
        </authorList>
    </citation>
    <scope>NUCLEOTIDE SEQUENCE</scope>
    <source>
        <tissue evidence="1">Leaf</tissue>
    </source>
</reference>
<accession>A0A2P2IJ32</accession>
<sequence>MTISKYLYQLQLLMALQIQLEPLVGL</sequence>
<organism evidence="1">
    <name type="scientific">Rhizophora mucronata</name>
    <name type="common">Asiatic mangrove</name>
    <dbReference type="NCBI Taxonomy" id="61149"/>
    <lineage>
        <taxon>Eukaryota</taxon>
        <taxon>Viridiplantae</taxon>
        <taxon>Streptophyta</taxon>
        <taxon>Embryophyta</taxon>
        <taxon>Tracheophyta</taxon>
        <taxon>Spermatophyta</taxon>
        <taxon>Magnoliopsida</taxon>
        <taxon>eudicotyledons</taxon>
        <taxon>Gunneridae</taxon>
        <taxon>Pentapetalae</taxon>
        <taxon>rosids</taxon>
        <taxon>fabids</taxon>
        <taxon>Malpighiales</taxon>
        <taxon>Rhizophoraceae</taxon>
        <taxon>Rhizophora</taxon>
    </lineage>
</organism>